<dbReference type="Gene3D" id="1.10.1740.10">
    <property type="match status" value="1"/>
</dbReference>
<gene>
    <name evidence="7" type="ORF">Adu01nite_77500</name>
</gene>
<dbReference type="Proteomes" id="UP000637628">
    <property type="component" value="Unassembled WGS sequence"/>
</dbReference>
<feature type="domain" description="RNA polymerase sigma-70 region 2" evidence="5">
    <location>
        <begin position="22"/>
        <end position="90"/>
    </location>
</feature>
<dbReference type="EMBL" id="BOML01000062">
    <property type="protein sequence ID" value="GIE06400.1"/>
    <property type="molecule type" value="Genomic_DNA"/>
</dbReference>
<dbReference type="InterPro" id="IPR013325">
    <property type="entry name" value="RNA_pol_sigma_r2"/>
</dbReference>
<dbReference type="InterPro" id="IPR013249">
    <property type="entry name" value="RNA_pol_sigma70_r4_t2"/>
</dbReference>
<evidence type="ECO:0000256" key="2">
    <source>
        <dbReference type="ARBA" id="ARBA00023015"/>
    </source>
</evidence>
<dbReference type="InterPro" id="IPR013324">
    <property type="entry name" value="RNA_pol_sigma_r3/r4-like"/>
</dbReference>
<keyword evidence="4" id="KW-0804">Transcription</keyword>
<dbReference type="InterPro" id="IPR014284">
    <property type="entry name" value="RNA_pol_sigma-70_dom"/>
</dbReference>
<dbReference type="PANTHER" id="PTHR43133:SF25">
    <property type="entry name" value="RNA POLYMERASE SIGMA FACTOR RFAY-RELATED"/>
    <property type="match status" value="1"/>
</dbReference>
<evidence type="ECO:0000256" key="3">
    <source>
        <dbReference type="ARBA" id="ARBA00023082"/>
    </source>
</evidence>
<proteinExistence type="inferred from homology"/>
<accession>A0ABQ3Z997</accession>
<comment type="similarity">
    <text evidence="1">Belongs to the sigma-70 factor family. ECF subfamily.</text>
</comment>
<dbReference type="InterPro" id="IPR039425">
    <property type="entry name" value="RNA_pol_sigma-70-like"/>
</dbReference>
<evidence type="ECO:0000313" key="8">
    <source>
        <dbReference type="Proteomes" id="UP000637628"/>
    </source>
</evidence>
<keyword evidence="8" id="KW-1185">Reference proteome</keyword>
<protein>
    <submittedName>
        <fullName evidence="7">Siderophore-interacting protein</fullName>
    </submittedName>
</protein>
<keyword evidence="3" id="KW-0731">Sigma factor</keyword>
<evidence type="ECO:0000259" key="6">
    <source>
        <dbReference type="Pfam" id="PF08281"/>
    </source>
</evidence>
<dbReference type="SUPFAM" id="SSF88659">
    <property type="entry name" value="Sigma3 and sigma4 domains of RNA polymerase sigma factors"/>
    <property type="match status" value="1"/>
</dbReference>
<keyword evidence="2" id="KW-0805">Transcription regulation</keyword>
<dbReference type="NCBIfam" id="TIGR02937">
    <property type="entry name" value="sigma70-ECF"/>
    <property type="match status" value="1"/>
</dbReference>
<feature type="domain" description="RNA polymerase sigma factor 70 region 4 type 2" evidence="6">
    <location>
        <begin position="123"/>
        <end position="174"/>
    </location>
</feature>
<evidence type="ECO:0000259" key="5">
    <source>
        <dbReference type="Pfam" id="PF04542"/>
    </source>
</evidence>
<dbReference type="CDD" id="cd06171">
    <property type="entry name" value="Sigma70_r4"/>
    <property type="match status" value="1"/>
</dbReference>
<evidence type="ECO:0000256" key="1">
    <source>
        <dbReference type="ARBA" id="ARBA00010641"/>
    </source>
</evidence>
<reference evidence="7 8" key="1">
    <citation type="submission" date="2021-01" db="EMBL/GenBank/DDBJ databases">
        <title>Whole genome shotgun sequence of Actinoplanes durhamensis NBRC 14914.</title>
        <authorList>
            <person name="Komaki H."/>
            <person name="Tamura T."/>
        </authorList>
    </citation>
    <scope>NUCLEOTIDE SEQUENCE [LARGE SCALE GENOMIC DNA]</scope>
    <source>
        <strain evidence="7 8">NBRC 14914</strain>
    </source>
</reference>
<dbReference type="Pfam" id="PF08281">
    <property type="entry name" value="Sigma70_r4_2"/>
    <property type="match status" value="1"/>
</dbReference>
<evidence type="ECO:0000256" key="4">
    <source>
        <dbReference type="ARBA" id="ARBA00023163"/>
    </source>
</evidence>
<dbReference type="Pfam" id="PF04542">
    <property type="entry name" value="Sigma70_r2"/>
    <property type="match status" value="1"/>
</dbReference>
<dbReference type="Gene3D" id="1.10.10.10">
    <property type="entry name" value="Winged helix-like DNA-binding domain superfamily/Winged helix DNA-binding domain"/>
    <property type="match status" value="1"/>
</dbReference>
<dbReference type="InterPro" id="IPR036388">
    <property type="entry name" value="WH-like_DNA-bd_sf"/>
</dbReference>
<organism evidence="7 8">
    <name type="scientific">Paractinoplanes durhamensis</name>
    <dbReference type="NCBI Taxonomy" id="113563"/>
    <lineage>
        <taxon>Bacteria</taxon>
        <taxon>Bacillati</taxon>
        <taxon>Actinomycetota</taxon>
        <taxon>Actinomycetes</taxon>
        <taxon>Micromonosporales</taxon>
        <taxon>Micromonosporaceae</taxon>
        <taxon>Paractinoplanes</taxon>
    </lineage>
</organism>
<dbReference type="SUPFAM" id="SSF88946">
    <property type="entry name" value="Sigma2 domain of RNA polymerase sigma factors"/>
    <property type="match status" value="1"/>
</dbReference>
<name>A0ABQ3Z997_9ACTN</name>
<dbReference type="InterPro" id="IPR007627">
    <property type="entry name" value="RNA_pol_sigma70_r2"/>
</dbReference>
<dbReference type="PANTHER" id="PTHR43133">
    <property type="entry name" value="RNA POLYMERASE ECF-TYPE SIGMA FACTO"/>
    <property type="match status" value="1"/>
</dbReference>
<comment type="caution">
    <text evidence="7">The sequence shown here is derived from an EMBL/GenBank/DDBJ whole genome shotgun (WGS) entry which is preliminary data.</text>
</comment>
<sequence length="205" mass="22506">MDVDLPTRTQLRAGDRVAFGVLFDAFAGAVHRYAMRWTGDRSAAEDVVSLTFLEAWRLHEKLLPEGGSVLPWLLGIATNVLRNTGRSARRHREALLRMPVPPPEPDFADELVDRVHDAARLAAAQRAVGRLRRAEREVVLLCVWSGLDYAGAAEALGVPVGTVRSRLSRAREKLRKLVAADPELIPSRQTATGGRAFAARSIEKG</sequence>
<evidence type="ECO:0000313" key="7">
    <source>
        <dbReference type="EMBL" id="GIE06400.1"/>
    </source>
</evidence>